<organism evidence="1 2">
    <name type="scientific">Caerostris extrusa</name>
    <name type="common">Bark spider</name>
    <name type="synonym">Caerostris bankana</name>
    <dbReference type="NCBI Taxonomy" id="172846"/>
    <lineage>
        <taxon>Eukaryota</taxon>
        <taxon>Metazoa</taxon>
        <taxon>Ecdysozoa</taxon>
        <taxon>Arthropoda</taxon>
        <taxon>Chelicerata</taxon>
        <taxon>Arachnida</taxon>
        <taxon>Araneae</taxon>
        <taxon>Araneomorphae</taxon>
        <taxon>Entelegynae</taxon>
        <taxon>Araneoidea</taxon>
        <taxon>Araneidae</taxon>
        <taxon>Caerostris</taxon>
    </lineage>
</organism>
<dbReference type="Proteomes" id="UP001054945">
    <property type="component" value="Unassembled WGS sequence"/>
</dbReference>
<proteinExistence type="predicted"/>
<evidence type="ECO:0000313" key="2">
    <source>
        <dbReference type="Proteomes" id="UP001054945"/>
    </source>
</evidence>
<accession>A0AAV4UF39</accession>
<keyword evidence="2" id="KW-1185">Reference proteome</keyword>
<protein>
    <submittedName>
        <fullName evidence="1">Uncharacterized protein</fullName>
    </submittedName>
</protein>
<name>A0AAV4UF39_CAEEX</name>
<gene>
    <name evidence="1" type="ORF">CEXT_667681</name>
</gene>
<sequence>MSRVAQRLNVSIKNDAFQTSSGAPLRQPQQGHERQVESAKRIVLLVCVGKKNCSGKQAQLLYCCYSRYFERRQRCSKGDNYLIKTLGNIDIKEKALKTFKNFTF</sequence>
<evidence type="ECO:0000313" key="1">
    <source>
        <dbReference type="EMBL" id="GIY56399.1"/>
    </source>
</evidence>
<dbReference type="EMBL" id="BPLR01012766">
    <property type="protein sequence ID" value="GIY56399.1"/>
    <property type="molecule type" value="Genomic_DNA"/>
</dbReference>
<comment type="caution">
    <text evidence="1">The sequence shown here is derived from an EMBL/GenBank/DDBJ whole genome shotgun (WGS) entry which is preliminary data.</text>
</comment>
<dbReference type="AlphaFoldDB" id="A0AAV4UF39"/>
<reference evidence="1 2" key="1">
    <citation type="submission" date="2021-06" db="EMBL/GenBank/DDBJ databases">
        <title>Caerostris extrusa draft genome.</title>
        <authorList>
            <person name="Kono N."/>
            <person name="Arakawa K."/>
        </authorList>
    </citation>
    <scope>NUCLEOTIDE SEQUENCE [LARGE SCALE GENOMIC DNA]</scope>
</reference>